<comment type="caution">
    <text evidence="2">The sequence shown here is derived from an EMBL/GenBank/DDBJ whole genome shotgun (WGS) entry which is preliminary data.</text>
</comment>
<dbReference type="PRINTS" id="PR00702">
    <property type="entry name" value="ACRIFLAVINRP"/>
</dbReference>
<gene>
    <name evidence="2" type="ORF">B1A_21033</name>
</gene>
<keyword evidence="1" id="KW-1133">Transmembrane helix</keyword>
<reference evidence="2" key="2">
    <citation type="journal article" date="2014" name="ISME J.">
        <title>Microbial stratification in low pH oxic and suboxic macroscopic growths along an acid mine drainage.</title>
        <authorList>
            <person name="Mendez-Garcia C."/>
            <person name="Mesa V."/>
            <person name="Sprenger R.R."/>
            <person name="Richter M."/>
            <person name="Diez M.S."/>
            <person name="Solano J."/>
            <person name="Bargiela R."/>
            <person name="Golyshina O.V."/>
            <person name="Manteca A."/>
            <person name="Ramos J.L."/>
            <person name="Gallego J.R."/>
            <person name="Llorente I."/>
            <person name="Martins Dos Santos V.A."/>
            <person name="Jensen O.N."/>
            <person name="Pelaez A.I."/>
            <person name="Sanchez J."/>
            <person name="Ferrer M."/>
        </authorList>
    </citation>
    <scope>NUCLEOTIDE SEQUENCE</scope>
</reference>
<dbReference type="GO" id="GO:0005886">
    <property type="term" value="C:plasma membrane"/>
    <property type="evidence" value="ECO:0007669"/>
    <property type="project" value="TreeGrafter"/>
</dbReference>
<organism evidence="2">
    <name type="scientific">mine drainage metagenome</name>
    <dbReference type="NCBI Taxonomy" id="410659"/>
    <lineage>
        <taxon>unclassified sequences</taxon>
        <taxon>metagenomes</taxon>
        <taxon>ecological metagenomes</taxon>
    </lineage>
</organism>
<dbReference type="AlphaFoldDB" id="T0YA92"/>
<dbReference type="PANTHER" id="PTHR32063">
    <property type="match status" value="1"/>
</dbReference>
<feature type="non-terminal residue" evidence="2">
    <location>
        <position position="225"/>
    </location>
</feature>
<evidence type="ECO:0000313" key="2">
    <source>
        <dbReference type="EMBL" id="EQD28727.1"/>
    </source>
</evidence>
<proteinExistence type="predicted"/>
<name>T0YA92_9ZZZZ</name>
<keyword evidence="1" id="KW-0472">Membrane</keyword>
<dbReference type="SUPFAM" id="SSF82693">
    <property type="entry name" value="Multidrug efflux transporter AcrB pore domain, PN1, PN2, PC1 and PC2 subdomains"/>
    <property type="match status" value="1"/>
</dbReference>
<dbReference type="EMBL" id="AUZX01015536">
    <property type="protein sequence ID" value="EQD28727.1"/>
    <property type="molecule type" value="Genomic_DNA"/>
</dbReference>
<dbReference type="PANTHER" id="PTHR32063:SF21">
    <property type="entry name" value="MULTIDRUG RESISTANCE PROTEIN MDTB"/>
    <property type="match status" value="1"/>
</dbReference>
<protein>
    <submittedName>
        <fullName evidence="2">Acriflavin resistance protein</fullName>
    </submittedName>
</protein>
<sequence>MLIPLLFMGDVVGRLFREFAVTLAVTILVSAFISLTLTPMMCSRLLRHKSEKEQSRFYHATERFYTWVIAKYGITLQWVLRYRTATLLVTLATLVLTLVMYIYIPKGFFPVQDTGGLLGISEAPQTISFSAMAERQQQLARIVLQDPDVDSLASFIGVDGTNMELNSGRLQINLKPRDERKSTALEIIRRLQPKVDQVQGIQLFLQPLQDLTVEDRVSRTQYQYT</sequence>
<dbReference type="Pfam" id="PF00873">
    <property type="entry name" value="ACR_tran"/>
    <property type="match status" value="1"/>
</dbReference>
<reference evidence="2" key="1">
    <citation type="submission" date="2013-08" db="EMBL/GenBank/DDBJ databases">
        <authorList>
            <person name="Mendez C."/>
            <person name="Richter M."/>
            <person name="Ferrer M."/>
            <person name="Sanchez J."/>
        </authorList>
    </citation>
    <scope>NUCLEOTIDE SEQUENCE</scope>
</reference>
<dbReference type="InterPro" id="IPR001036">
    <property type="entry name" value="Acrflvin-R"/>
</dbReference>
<dbReference type="GO" id="GO:0042910">
    <property type="term" value="F:xenobiotic transmembrane transporter activity"/>
    <property type="evidence" value="ECO:0007669"/>
    <property type="project" value="TreeGrafter"/>
</dbReference>
<dbReference type="Gene3D" id="3.30.70.1430">
    <property type="entry name" value="Multidrug efflux transporter AcrB pore domain"/>
    <property type="match status" value="1"/>
</dbReference>
<accession>T0YA92</accession>
<dbReference type="SUPFAM" id="SSF82866">
    <property type="entry name" value="Multidrug efflux transporter AcrB transmembrane domain"/>
    <property type="match status" value="1"/>
</dbReference>
<dbReference type="Gene3D" id="1.20.1640.10">
    <property type="entry name" value="Multidrug efflux transporter AcrB transmembrane domain"/>
    <property type="match status" value="2"/>
</dbReference>
<keyword evidence="1" id="KW-0812">Transmembrane</keyword>
<feature type="transmembrane region" description="Helical" evidence="1">
    <location>
        <begin position="20"/>
        <end position="43"/>
    </location>
</feature>
<evidence type="ECO:0000256" key="1">
    <source>
        <dbReference type="SAM" id="Phobius"/>
    </source>
</evidence>
<feature type="transmembrane region" description="Helical" evidence="1">
    <location>
        <begin position="86"/>
        <end position="104"/>
    </location>
</feature>